<dbReference type="FunFam" id="2.40.110.10:FF:000001">
    <property type="entry name" value="Acyl-CoA dehydrogenase, mitochondrial"/>
    <property type="match status" value="1"/>
</dbReference>
<evidence type="ECO:0000259" key="10">
    <source>
        <dbReference type="Pfam" id="PF02770"/>
    </source>
</evidence>
<feature type="domain" description="Acyl-CoA dehydrogenase/oxidase C-terminal" evidence="9">
    <location>
        <begin position="229"/>
        <end position="379"/>
    </location>
</feature>
<dbReference type="InterPro" id="IPR006091">
    <property type="entry name" value="Acyl-CoA_Oxase/DH_mid-dom"/>
</dbReference>
<evidence type="ECO:0000256" key="1">
    <source>
        <dbReference type="ARBA" id="ARBA00001974"/>
    </source>
</evidence>
<keyword evidence="4" id="KW-0101">Branched-chain amino acid catabolism</keyword>
<keyword evidence="7 8" id="KW-0560">Oxidoreductase</keyword>
<evidence type="ECO:0000256" key="2">
    <source>
        <dbReference type="ARBA" id="ARBA00005109"/>
    </source>
</evidence>
<dbReference type="Gene3D" id="2.40.110.10">
    <property type="entry name" value="Butyryl-CoA Dehydrogenase, subunit A, domain 2"/>
    <property type="match status" value="1"/>
</dbReference>
<dbReference type="EMBL" id="CAADFC020000004">
    <property type="protein sequence ID" value="VIO66096.1"/>
    <property type="molecule type" value="Genomic_DNA"/>
</dbReference>
<dbReference type="Pfam" id="PF02771">
    <property type="entry name" value="Acyl-CoA_dh_N"/>
    <property type="match status" value="1"/>
</dbReference>
<dbReference type="Proteomes" id="UP000328092">
    <property type="component" value="Unassembled WGS sequence"/>
</dbReference>
<dbReference type="SUPFAM" id="SSF47203">
    <property type="entry name" value="Acyl-CoA dehydrogenase C-terminal domain-like"/>
    <property type="match status" value="1"/>
</dbReference>
<evidence type="ECO:0000313" key="13">
    <source>
        <dbReference type="Proteomes" id="UP000328092"/>
    </source>
</evidence>
<dbReference type="PIRSF" id="PIRSF016578">
    <property type="entry name" value="HsaA"/>
    <property type="match status" value="1"/>
</dbReference>
<feature type="domain" description="Acyl-CoA dehydrogenase/oxidase N-terminal" evidence="11">
    <location>
        <begin position="11"/>
        <end position="117"/>
    </location>
</feature>
<dbReference type="EC" id="1.3.1.95" evidence="12"/>
<dbReference type="OrthoDB" id="9775090at2"/>
<dbReference type="InterPro" id="IPR013786">
    <property type="entry name" value="AcylCoA_DH/ox_N"/>
</dbReference>
<comment type="cofactor">
    <cofactor evidence="1 8">
        <name>FAD</name>
        <dbReference type="ChEBI" id="CHEBI:57692"/>
    </cofactor>
</comment>
<keyword evidence="13" id="KW-1185">Reference proteome</keyword>
<dbReference type="InterPro" id="IPR009075">
    <property type="entry name" value="AcylCo_DH/oxidase_C"/>
</dbReference>
<dbReference type="InterPro" id="IPR036250">
    <property type="entry name" value="AcylCo_DH-like_C"/>
</dbReference>
<dbReference type="FunFam" id="1.20.140.10:FF:000001">
    <property type="entry name" value="Acyl-CoA dehydrogenase"/>
    <property type="match status" value="1"/>
</dbReference>
<keyword evidence="6 8" id="KW-0274">FAD</keyword>
<comment type="similarity">
    <text evidence="3 8">Belongs to the acyl-CoA dehydrogenase family.</text>
</comment>
<evidence type="ECO:0000256" key="3">
    <source>
        <dbReference type="ARBA" id="ARBA00009347"/>
    </source>
</evidence>
<evidence type="ECO:0000256" key="7">
    <source>
        <dbReference type="ARBA" id="ARBA00023002"/>
    </source>
</evidence>
<dbReference type="InterPro" id="IPR009100">
    <property type="entry name" value="AcylCoA_DH/oxidase_NM_dom_sf"/>
</dbReference>
<feature type="domain" description="Acyl-CoA oxidase/dehydrogenase middle" evidence="10">
    <location>
        <begin position="122"/>
        <end position="217"/>
    </location>
</feature>
<evidence type="ECO:0000313" key="12">
    <source>
        <dbReference type="EMBL" id="VIO66096.1"/>
    </source>
</evidence>
<proteinExistence type="inferred from homology"/>
<dbReference type="GO" id="GO:0003995">
    <property type="term" value="F:acyl-CoA dehydrogenase activity"/>
    <property type="evidence" value="ECO:0007669"/>
    <property type="project" value="InterPro"/>
</dbReference>
<sequence length="390" mass="42559">MHFQLPDDLLVLQGRMREFVQTELKPHDRAIEETGEVPEVAMAGLRKMGLFGTNTPKQFGGLGLTMLGSCIAIEELAKAHTAFYYLSGVNVHIGSKAIELFAKSEVRDRWLPELASGRVIGAFALTEPNAGSDVARIQTTARRDRDRYILDGTKTYITNAPVAGVFTVFATLDPSAGARGIAAFAVDAKTPGLGIGRVVEMVAGRGSAHAEVIFENCRVPRENLLGQEGEGFAIAMRCLDAGRTHWGAYCVGAASQLLDYALDHVSAREAFGRKLRDHQGIEWQIADMASALHAARLVAYEAAWRYDQGDAAARTAAAALSKYTGADMVQRVADTTMQLFGGAGYSRDLPIERIWRETRVVRILDGTSEIMRQIIARNAFRAHERRNAPP</sequence>
<dbReference type="Pfam" id="PF00441">
    <property type="entry name" value="Acyl-CoA_dh_1"/>
    <property type="match status" value="1"/>
</dbReference>
<keyword evidence="5 8" id="KW-0285">Flavoprotein</keyword>
<dbReference type="GO" id="GO:0050660">
    <property type="term" value="F:flavin adenine dinucleotide binding"/>
    <property type="evidence" value="ECO:0007669"/>
    <property type="project" value="InterPro"/>
</dbReference>
<reference evidence="12" key="1">
    <citation type="submission" date="2019-02" db="EMBL/GenBank/DDBJ databases">
        <authorList>
            <person name="Pothier F.J."/>
        </authorList>
    </citation>
    <scope>NUCLEOTIDE SEQUENCE</scope>
    <source>
        <strain evidence="12">CI-1B</strain>
    </source>
</reference>
<dbReference type="PANTHER" id="PTHR43884:SF12">
    <property type="entry name" value="ISOVALERYL-COA DEHYDROGENASE, MITOCHONDRIAL-RELATED"/>
    <property type="match status" value="1"/>
</dbReference>
<name>A0A508SVQ4_9BRAD</name>
<dbReference type="AlphaFoldDB" id="A0A508SVQ4"/>
<dbReference type="Gene3D" id="1.20.140.10">
    <property type="entry name" value="Butyryl-CoA Dehydrogenase, subunit A, domain 3"/>
    <property type="match status" value="1"/>
</dbReference>
<dbReference type="InterPro" id="IPR046373">
    <property type="entry name" value="Acyl-CoA_Oxase/DH_mid-dom_sf"/>
</dbReference>
<accession>A0A508SVQ4</accession>
<evidence type="ECO:0000256" key="8">
    <source>
        <dbReference type="RuleBase" id="RU362125"/>
    </source>
</evidence>
<organism evidence="12 13">
    <name type="scientific">Bradyrhizobium ivorense</name>
    <dbReference type="NCBI Taxonomy" id="2511166"/>
    <lineage>
        <taxon>Bacteria</taxon>
        <taxon>Pseudomonadati</taxon>
        <taxon>Pseudomonadota</taxon>
        <taxon>Alphaproteobacteria</taxon>
        <taxon>Hyphomicrobiales</taxon>
        <taxon>Nitrobacteraceae</taxon>
        <taxon>Bradyrhizobium</taxon>
    </lineage>
</organism>
<protein>
    <submittedName>
        <fullName evidence="12">Acryloyl-CoA reductase (NADH)</fullName>
        <ecNumber evidence="12">1.3.1.95</ecNumber>
    </submittedName>
</protein>
<dbReference type="GO" id="GO:0043958">
    <property type="term" value="F:acryloyl-CoA reductase (NADH) activity"/>
    <property type="evidence" value="ECO:0007669"/>
    <property type="project" value="UniProtKB-EC"/>
</dbReference>
<comment type="caution">
    <text evidence="12">The sequence shown here is derived from an EMBL/GenBank/DDBJ whole genome shotgun (WGS) entry which is preliminary data.</text>
</comment>
<evidence type="ECO:0000259" key="9">
    <source>
        <dbReference type="Pfam" id="PF00441"/>
    </source>
</evidence>
<evidence type="ECO:0000256" key="4">
    <source>
        <dbReference type="ARBA" id="ARBA00022456"/>
    </source>
</evidence>
<evidence type="ECO:0000259" key="11">
    <source>
        <dbReference type="Pfam" id="PF02771"/>
    </source>
</evidence>
<evidence type="ECO:0000256" key="5">
    <source>
        <dbReference type="ARBA" id="ARBA00022630"/>
    </source>
</evidence>
<evidence type="ECO:0000256" key="6">
    <source>
        <dbReference type="ARBA" id="ARBA00022827"/>
    </source>
</evidence>
<dbReference type="Gene3D" id="1.10.540.10">
    <property type="entry name" value="Acyl-CoA dehydrogenase/oxidase, N-terminal domain"/>
    <property type="match status" value="1"/>
</dbReference>
<dbReference type="InterPro" id="IPR037069">
    <property type="entry name" value="AcylCoA_DH/ox_N_sf"/>
</dbReference>
<dbReference type="SUPFAM" id="SSF56645">
    <property type="entry name" value="Acyl-CoA dehydrogenase NM domain-like"/>
    <property type="match status" value="1"/>
</dbReference>
<dbReference type="GO" id="GO:0009083">
    <property type="term" value="P:branched-chain amino acid catabolic process"/>
    <property type="evidence" value="ECO:0007669"/>
    <property type="project" value="UniProtKB-KW"/>
</dbReference>
<gene>
    <name evidence="12" type="primary">acrC_1</name>
    <name evidence="12" type="ORF">CI1B_12080</name>
</gene>
<dbReference type="PROSITE" id="PS00073">
    <property type="entry name" value="ACYL_COA_DH_2"/>
    <property type="match status" value="1"/>
</dbReference>
<dbReference type="InterPro" id="IPR006089">
    <property type="entry name" value="Acyl-CoA_DH_CS"/>
</dbReference>
<dbReference type="PANTHER" id="PTHR43884">
    <property type="entry name" value="ACYL-COA DEHYDROGENASE"/>
    <property type="match status" value="1"/>
</dbReference>
<comment type="pathway">
    <text evidence="2">Amino-acid degradation; L-valine degradation.</text>
</comment>
<dbReference type="Pfam" id="PF02770">
    <property type="entry name" value="Acyl-CoA_dh_M"/>
    <property type="match status" value="1"/>
</dbReference>